<sequence>MGAPVLAPGRPTRQAAQVAEEHRPSPPRVTLSAALRPLAIAVVLLLGYYLLPLDEDFRGNVAVALLLGLAGVTALFVWEVRAVRYAARPRLRAVQAFTAVVTLFLLLFAAGYFLLADADPDAFTEPLTRTDALYFTLTTFATVGFGDITAVTQPARAVVMAQMALGLLIVGVAAKVLVGAVNAAFEGRDEG</sequence>
<evidence type="ECO:0000313" key="4">
    <source>
        <dbReference type="EMBL" id="MBB1246060.1"/>
    </source>
</evidence>
<name>A0ABR6EMC5_9ACTN</name>
<feature type="transmembrane region" description="Helical" evidence="2">
    <location>
        <begin position="133"/>
        <end position="152"/>
    </location>
</feature>
<keyword evidence="4" id="KW-0813">Transport</keyword>
<proteinExistence type="predicted"/>
<dbReference type="InterPro" id="IPR013099">
    <property type="entry name" value="K_chnl_dom"/>
</dbReference>
<dbReference type="GO" id="GO:0034220">
    <property type="term" value="P:monoatomic ion transmembrane transport"/>
    <property type="evidence" value="ECO:0007669"/>
    <property type="project" value="UniProtKB-KW"/>
</dbReference>
<feature type="transmembrane region" description="Helical" evidence="2">
    <location>
        <begin position="90"/>
        <end position="113"/>
    </location>
</feature>
<keyword evidence="5" id="KW-1185">Reference proteome</keyword>
<keyword evidence="2" id="KW-0472">Membrane</keyword>
<accession>A0ABR6EMC5</accession>
<comment type="caution">
    <text evidence="4">The sequence shown here is derived from an EMBL/GenBank/DDBJ whole genome shotgun (WGS) entry which is preliminary data.</text>
</comment>
<evidence type="ECO:0000259" key="3">
    <source>
        <dbReference type="Pfam" id="PF07885"/>
    </source>
</evidence>
<dbReference type="Proteomes" id="UP000766698">
    <property type="component" value="Unassembled WGS sequence"/>
</dbReference>
<organism evidence="4 5">
    <name type="scientific">Streptomyces durbertensis</name>
    <dbReference type="NCBI Taxonomy" id="2448886"/>
    <lineage>
        <taxon>Bacteria</taxon>
        <taxon>Bacillati</taxon>
        <taxon>Actinomycetota</taxon>
        <taxon>Actinomycetes</taxon>
        <taxon>Kitasatosporales</taxon>
        <taxon>Streptomycetaceae</taxon>
        <taxon>Streptomyces</taxon>
    </lineage>
</organism>
<evidence type="ECO:0000256" key="1">
    <source>
        <dbReference type="SAM" id="MobiDB-lite"/>
    </source>
</evidence>
<protein>
    <submittedName>
        <fullName evidence="4">Two pore domain potassium channel family protein</fullName>
    </submittedName>
</protein>
<gene>
    <name evidence="4" type="ORF">GL263_21255</name>
</gene>
<dbReference type="EMBL" id="WMLF01000398">
    <property type="protein sequence ID" value="MBB1246060.1"/>
    <property type="molecule type" value="Genomic_DNA"/>
</dbReference>
<reference evidence="5" key="1">
    <citation type="journal article" date="2020" name="Syst. Appl. Microbiol.">
        <title>Streptomyces alkaliterrae sp. nov., isolated from an alkaline soil, and emended descriptions of Streptomyces alkaliphilus, Streptomyces calidiresistens and Streptomyces durbertensis.</title>
        <authorList>
            <person name="Swiecimska M."/>
            <person name="Golinska P."/>
            <person name="Nouioui I."/>
            <person name="Wypij M."/>
            <person name="Rai M."/>
            <person name="Sangal V."/>
            <person name="Goodfellow M."/>
        </authorList>
    </citation>
    <scope>NUCLEOTIDE SEQUENCE [LARGE SCALE GENOMIC DNA]</scope>
    <source>
        <strain evidence="5">DSM 104538</strain>
    </source>
</reference>
<feature type="region of interest" description="Disordered" evidence="1">
    <location>
        <begin position="1"/>
        <end position="24"/>
    </location>
</feature>
<keyword evidence="2" id="KW-1133">Transmembrane helix</keyword>
<feature type="transmembrane region" description="Helical" evidence="2">
    <location>
        <begin position="164"/>
        <end position="185"/>
    </location>
</feature>
<dbReference type="Gene3D" id="1.10.287.70">
    <property type="match status" value="1"/>
</dbReference>
<feature type="transmembrane region" description="Helical" evidence="2">
    <location>
        <begin position="33"/>
        <end position="51"/>
    </location>
</feature>
<keyword evidence="2" id="KW-0812">Transmembrane</keyword>
<evidence type="ECO:0000256" key="2">
    <source>
        <dbReference type="SAM" id="Phobius"/>
    </source>
</evidence>
<dbReference type="Pfam" id="PF07885">
    <property type="entry name" value="Ion_trans_2"/>
    <property type="match status" value="1"/>
</dbReference>
<feature type="domain" description="Potassium channel" evidence="3">
    <location>
        <begin position="101"/>
        <end position="178"/>
    </location>
</feature>
<keyword evidence="4" id="KW-0406">Ion transport</keyword>
<evidence type="ECO:0000313" key="5">
    <source>
        <dbReference type="Proteomes" id="UP000766698"/>
    </source>
</evidence>
<feature type="transmembrane region" description="Helical" evidence="2">
    <location>
        <begin position="57"/>
        <end position="78"/>
    </location>
</feature>
<keyword evidence="4" id="KW-0407">Ion channel</keyword>
<dbReference type="SUPFAM" id="SSF81324">
    <property type="entry name" value="Voltage-gated potassium channels"/>
    <property type="match status" value="1"/>
</dbReference>